<dbReference type="GO" id="GO:0005975">
    <property type="term" value="P:carbohydrate metabolic process"/>
    <property type="evidence" value="ECO:0007669"/>
    <property type="project" value="InterPro"/>
</dbReference>
<reference evidence="1 2" key="1">
    <citation type="submission" date="2020-03" db="EMBL/GenBank/DDBJ databases">
        <title>Dissostichus mawsoni Genome sequencing and assembly.</title>
        <authorList>
            <person name="Park H."/>
        </authorList>
    </citation>
    <scope>NUCLEOTIDE SEQUENCE [LARGE SCALE GENOMIC DNA]</scope>
    <source>
        <strain evidence="1">DM0001</strain>
        <tissue evidence="1">Muscle</tissue>
    </source>
</reference>
<dbReference type="PANTHER" id="PTHR42899:SF1">
    <property type="entry name" value="SPERMATOGENESIS-ASSOCIATED PROTEIN 20"/>
    <property type="match status" value="1"/>
</dbReference>
<dbReference type="OrthoDB" id="1923667at2759"/>
<name>A0A7J5YUR8_DISMA</name>
<dbReference type="Proteomes" id="UP000518266">
    <property type="component" value="Unassembled WGS sequence"/>
</dbReference>
<dbReference type="SUPFAM" id="SSF48208">
    <property type="entry name" value="Six-hairpin glycosidases"/>
    <property type="match status" value="1"/>
</dbReference>
<dbReference type="AlphaFoldDB" id="A0A7J5YUR8"/>
<dbReference type="InterPro" id="IPR008928">
    <property type="entry name" value="6-hairpin_glycosidase_sf"/>
</dbReference>
<dbReference type="InterPro" id="IPR024705">
    <property type="entry name" value="Ssp411"/>
</dbReference>
<comment type="caution">
    <text evidence="1">The sequence shown here is derived from an EMBL/GenBank/DDBJ whole genome shotgun (WGS) entry which is preliminary data.</text>
</comment>
<accession>A0A7J5YUR8</accession>
<sequence length="118" mass="13299">MTPSSPPDLSIFTSILSSHTRPVLLHSPRQGGHHGNYLLLSPASWTTTFLVSGLLDLYEASLQTQWLQWAEQLQLRQDVLFWDQQDGGYFCSDPNDTSILLQLKKGGEINTLMREIQA</sequence>
<evidence type="ECO:0000313" key="2">
    <source>
        <dbReference type="Proteomes" id="UP000518266"/>
    </source>
</evidence>
<protein>
    <submittedName>
        <fullName evidence="1">Uncharacterized protein</fullName>
    </submittedName>
</protein>
<evidence type="ECO:0000313" key="1">
    <source>
        <dbReference type="EMBL" id="KAF3853196.1"/>
    </source>
</evidence>
<gene>
    <name evidence="1" type="ORF">F7725_013884</name>
</gene>
<keyword evidence="2" id="KW-1185">Reference proteome</keyword>
<organism evidence="1 2">
    <name type="scientific">Dissostichus mawsoni</name>
    <name type="common">Antarctic cod</name>
    <dbReference type="NCBI Taxonomy" id="36200"/>
    <lineage>
        <taxon>Eukaryota</taxon>
        <taxon>Metazoa</taxon>
        <taxon>Chordata</taxon>
        <taxon>Craniata</taxon>
        <taxon>Vertebrata</taxon>
        <taxon>Euteleostomi</taxon>
        <taxon>Actinopterygii</taxon>
        <taxon>Neopterygii</taxon>
        <taxon>Teleostei</taxon>
        <taxon>Neoteleostei</taxon>
        <taxon>Acanthomorphata</taxon>
        <taxon>Eupercaria</taxon>
        <taxon>Perciformes</taxon>
        <taxon>Notothenioidei</taxon>
        <taxon>Nototheniidae</taxon>
        <taxon>Dissostichus</taxon>
    </lineage>
</organism>
<proteinExistence type="predicted"/>
<dbReference type="PANTHER" id="PTHR42899">
    <property type="entry name" value="SPERMATOGENESIS-ASSOCIATED PROTEIN 20"/>
    <property type="match status" value="1"/>
</dbReference>
<dbReference type="EMBL" id="JAAKFY010000008">
    <property type="protein sequence ID" value="KAF3853196.1"/>
    <property type="molecule type" value="Genomic_DNA"/>
</dbReference>